<reference evidence="3" key="1">
    <citation type="submission" date="2016-06" db="UniProtKB">
        <authorList>
            <consortium name="WormBaseParasite"/>
        </authorList>
    </citation>
    <scope>IDENTIFICATION</scope>
</reference>
<dbReference type="EMBL" id="UZAN01062363">
    <property type="protein sequence ID" value="VDP93210.1"/>
    <property type="molecule type" value="Genomic_DNA"/>
</dbReference>
<accession>A0A183B9Q3</accession>
<dbReference type="WBParaSite" id="ECPE_0001597801-mRNA-1">
    <property type="protein sequence ID" value="ECPE_0001597801-mRNA-1"/>
    <property type="gene ID" value="ECPE_0001597801"/>
</dbReference>
<dbReference type="Proteomes" id="UP000272942">
    <property type="component" value="Unassembled WGS sequence"/>
</dbReference>
<proteinExistence type="predicted"/>
<reference evidence="1 2" key="2">
    <citation type="submission" date="2018-11" db="EMBL/GenBank/DDBJ databases">
        <authorList>
            <consortium name="Pathogen Informatics"/>
        </authorList>
    </citation>
    <scope>NUCLEOTIDE SEQUENCE [LARGE SCALE GENOMIC DNA]</scope>
    <source>
        <strain evidence="1 2">Egypt</strain>
    </source>
</reference>
<keyword evidence="2" id="KW-1185">Reference proteome</keyword>
<dbReference type="OrthoDB" id="8061911at2759"/>
<gene>
    <name evidence="1" type="ORF">ECPE_LOCUS15938</name>
</gene>
<dbReference type="AlphaFoldDB" id="A0A183B9Q3"/>
<name>A0A183B9Q3_9TREM</name>
<evidence type="ECO:0000313" key="3">
    <source>
        <dbReference type="WBParaSite" id="ECPE_0001597801-mRNA-1"/>
    </source>
</evidence>
<protein>
    <submittedName>
        <fullName evidence="3">Transposase</fullName>
    </submittedName>
</protein>
<sequence length="93" mass="10686">MRYQQAIDDETFGTALIDVERILNNKPLTPVANEAPDLAFKTEVSGTFETKSRTRGTPNNPQILFDLLEEATYLPGVFWKRWVVEYLPTLQVR</sequence>
<evidence type="ECO:0000313" key="2">
    <source>
        <dbReference type="Proteomes" id="UP000272942"/>
    </source>
</evidence>
<evidence type="ECO:0000313" key="1">
    <source>
        <dbReference type="EMBL" id="VDP93210.1"/>
    </source>
</evidence>
<organism evidence="3">
    <name type="scientific">Echinostoma caproni</name>
    <dbReference type="NCBI Taxonomy" id="27848"/>
    <lineage>
        <taxon>Eukaryota</taxon>
        <taxon>Metazoa</taxon>
        <taxon>Spiralia</taxon>
        <taxon>Lophotrochozoa</taxon>
        <taxon>Platyhelminthes</taxon>
        <taxon>Trematoda</taxon>
        <taxon>Digenea</taxon>
        <taxon>Plagiorchiida</taxon>
        <taxon>Echinostomata</taxon>
        <taxon>Echinostomatoidea</taxon>
        <taxon>Echinostomatidae</taxon>
        <taxon>Echinostoma</taxon>
    </lineage>
</organism>